<protein>
    <submittedName>
        <fullName evidence="1">Uncharacterized protein</fullName>
    </submittedName>
</protein>
<comment type="caution">
    <text evidence="1">The sequence shown here is derived from an EMBL/GenBank/DDBJ whole genome shotgun (WGS) entry which is preliminary data.</text>
</comment>
<name>A0A8X6M558_TRICU</name>
<accession>A0A8X6M558</accession>
<reference evidence="1" key="1">
    <citation type="submission" date="2020-07" db="EMBL/GenBank/DDBJ databases">
        <title>Multicomponent nature underlies the extraordinary mechanical properties of spider dragline silk.</title>
        <authorList>
            <person name="Kono N."/>
            <person name="Nakamura H."/>
            <person name="Mori M."/>
            <person name="Yoshida Y."/>
            <person name="Ohtoshi R."/>
            <person name="Malay A.D."/>
            <person name="Moran D.A.P."/>
            <person name="Tomita M."/>
            <person name="Numata K."/>
            <person name="Arakawa K."/>
        </authorList>
    </citation>
    <scope>NUCLEOTIDE SEQUENCE</scope>
</reference>
<organism evidence="1 2">
    <name type="scientific">Trichonephila clavata</name>
    <name type="common">Joro spider</name>
    <name type="synonym">Nephila clavata</name>
    <dbReference type="NCBI Taxonomy" id="2740835"/>
    <lineage>
        <taxon>Eukaryota</taxon>
        <taxon>Metazoa</taxon>
        <taxon>Ecdysozoa</taxon>
        <taxon>Arthropoda</taxon>
        <taxon>Chelicerata</taxon>
        <taxon>Arachnida</taxon>
        <taxon>Araneae</taxon>
        <taxon>Araneomorphae</taxon>
        <taxon>Entelegynae</taxon>
        <taxon>Araneoidea</taxon>
        <taxon>Nephilidae</taxon>
        <taxon>Trichonephila</taxon>
    </lineage>
</organism>
<dbReference type="EMBL" id="BMAO01039558">
    <property type="protein sequence ID" value="GFR32317.1"/>
    <property type="molecule type" value="Genomic_DNA"/>
</dbReference>
<keyword evidence="2" id="KW-1185">Reference proteome</keyword>
<gene>
    <name evidence="1" type="ORF">TNCT_385551</name>
</gene>
<sequence>MSNISRSNNRGSFFELYNPFHTVCERHRSPLYNKGREKLMAGDGCLGGRVPFLPLKCCAPVDELAQLRFTNCTFTPRVQKNSLVGGVAVVHSCGSGYCFDVPQRELVHRLVY</sequence>
<proteinExistence type="predicted"/>
<evidence type="ECO:0000313" key="2">
    <source>
        <dbReference type="Proteomes" id="UP000887116"/>
    </source>
</evidence>
<evidence type="ECO:0000313" key="1">
    <source>
        <dbReference type="EMBL" id="GFR32317.1"/>
    </source>
</evidence>
<dbReference type="Proteomes" id="UP000887116">
    <property type="component" value="Unassembled WGS sequence"/>
</dbReference>
<dbReference type="AlphaFoldDB" id="A0A8X6M558"/>